<dbReference type="PANTHER" id="PTHR34071:SF2">
    <property type="entry name" value="FLAVIN-NUCLEOTIDE-BINDING PROTEIN"/>
    <property type="match status" value="1"/>
</dbReference>
<dbReference type="Proteomes" id="UP001583193">
    <property type="component" value="Unassembled WGS sequence"/>
</dbReference>
<proteinExistence type="predicted"/>
<evidence type="ECO:0000256" key="1">
    <source>
        <dbReference type="SAM" id="MobiDB-lite"/>
    </source>
</evidence>
<dbReference type="Pfam" id="PF12900">
    <property type="entry name" value="Pyridox_ox_2"/>
    <property type="match status" value="1"/>
</dbReference>
<organism evidence="2 3">
    <name type="scientific">Paecilomyces lecythidis</name>
    <dbReference type="NCBI Taxonomy" id="3004212"/>
    <lineage>
        <taxon>Eukaryota</taxon>
        <taxon>Fungi</taxon>
        <taxon>Dikarya</taxon>
        <taxon>Ascomycota</taxon>
        <taxon>Pezizomycotina</taxon>
        <taxon>Eurotiomycetes</taxon>
        <taxon>Eurotiomycetidae</taxon>
        <taxon>Eurotiales</taxon>
        <taxon>Thermoascaceae</taxon>
        <taxon>Paecilomyces</taxon>
    </lineage>
</organism>
<gene>
    <name evidence="2" type="ORF">Plec18167_003178</name>
</gene>
<dbReference type="EMBL" id="JAVDPF010000007">
    <property type="protein sequence ID" value="KAL1881581.1"/>
    <property type="molecule type" value="Genomic_DNA"/>
</dbReference>
<feature type="region of interest" description="Disordered" evidence="1">
    <location>
        <begin position="76"/>
        <end position="99"/>
    </location>
</feature>
<sequence>MPGEIEQGGLNGCNNTSAYPKTALNTVRVYKQRGHYDYRTVHSILASTFVSHVSFITRDEDGELIPMNLPLTAVLGRYDPNDPLPEDDGDEEQYTRQQESMADGPADLYLHGNAASLLCKGIKENGSVRVCITSTKVDGVVMFFTPNGHSLNYRSVVIHGDAELVLSPDERRYAMHLLTNHMVRRRWSDTNPVSPTAIKSVQVMRVKIRSASAKVRASNIGSFEPREMGTRADVWTGVVPLYEVLGTPVSSGGFPERGIQEQLEDWRASRNETERGYAEEVAKPSEVESKSWQKATRG</sequence>
<evidence type="ECO:0000313" key="3">
    <source>
        <dbReference type="Proteomes" id="UP001583193"/>
    </source>
</evidence>
<comment type="caution">
    <text evidence="2">The sequence shown here is derived from an EMBL/GenBank/DDBJ whole genome shotgun (WGS) entry which is preliminary data.</text>
</comment>
<dbReference type="InterPro" id="IPR012349">
    <property type="entry name" value="Split_barrel_FMN-bd"/>
</dbReference>
<dbReference type="SUPFAM" id="SSF50475">
    <property type="entry name" value="FMN-binding split barrel"/>
    <property type="match status" value="1"/>
</dbReference>
<reference evidence="2 3" key="1">
    <citation type="journal article" date="2024" name="IMA Fungus">
        <title>IMA Genome - F19 : A genome assembly and annotation guide to empower mycologists, including annotated draft genome sequences of Ceratocystis pirilliformis, Diaporthe australafricana, Fusarium ophioides, Paecilomyces lecythidis, and Sporothrix stenoceras.</title>
        <authorList>
            <person name="Aylward J."/>
            <person name="Wilson A.M."/>
            <person name="Visagie C.M."/>
            <person name="Spraker J."/>
            <person name="Barnes I."/>
            <person name="Buitendag C."/>
            <person name="Ceriani C."/>
            <person name="Del Mar Angel L."/>
            <person name="du Plessis D."/>
            <person name="Fuchs T."/>
            <person name="Gasser K."/>
            <person name="Kramer D."/>
            <person name="Li W."/>
            <person name="Munsamy K."/>
            <person name="Piso A."/>
            <person name="Price J.L."/>
            <person name="Sonnekus B."/>
            <person name="Thomas C."/>
            <person name="van der Nest A."/>
            <person name="van Dijk A."/>
            <person name="van Heerden A."/>
            <person name="van Vuuren N."/>
            <person name="Yilmaz N."/>
            <person name="Duong T.A."/>
            <person name="van der Merwe N.A."/>
            <person name="Wingfield M.J."/>
            <person name="Wingfield B.D."/>
        </authorList>
    </citation>
    <scope>NUCLEOTIDE SEQUENCE [LARGE SCALE GENOMIC DNA]</scope>
    <source>
        <strain evidence="2 3">CMW 18167</strain>
    </source>
</reference>
<evidence type="ECO:0008006" key="4">
    <source>
        <dbReference type="Google" id="ProtNLM"/>
    </source>
</evidence>
<keyword evidence="3" id="KW-1185">Reference proteome</keyword>
<protein>
    <recommendedName>
        <fullName evidence="4">Flavin-nucleotide-binding protein</fullName>
    </recommendedName>
</protein>
<feature type="region of interest" description="Disordered" evidence="1">
    <location>
        <begin position="267"/>
        <end position="298"/>
    </location>
</feature>
<dbReference type="Gene3D" id="2.30.110.10">
    <property type="entry name" value="Electron Transport, Fmn-binding Protein, Chain A"/>
    <property type="match status" value="1"/>
</dbReference>
<dbReference type="PANTHER" id="PTHR34071">
    <property type="entry name" value="5-NITROIMIDAZOLE ANTIBIOTICS RESISTANCE PROTEIN, NIMA-FAMILY-RELATED PROTEIN-RELATED"/>
    <property type="match status" value="1"/>
</dbReference>
<accession>A0ABR3XZX2</accession>
<dbReference type="InterPro" id="IPR024747">
    <property type="entry name" value="Pyridox_Oxase-rel"/>
</dbReference>
<feature type="compositionally biased region" description="Basic and acidic residues" evidence="1">
    <location>
        <begin position="267"/>
        <end position="291"/>
    </location>
</feature>
<name>A0ABR3XZX2_9EURO</name>
<evidence type="ECO:0000313" key="2">
    <source>
        <dbReference type="EMBL" id="KAL1881581.1"/>
    </source>
</evidence>